<dbReference type="Proteomes" id="UP001374579">
    <property type="component" value="Unassembled WGS sequence"/>
</dbReference>
<feature type="compositionally biased region" description="Polar residues" evidence="1">
    <location>
        <begin position="66"/>
        <end position="104"/>
    </location>
</feature>
<sequence>MSNQRRYSLRQVLDEIFLDDDSDYDPECDVSSSQSSETCGDLRAQDVCAGFDANVDNNRDNDRSQTETQAADPQPSTSTGRRRNFTQAFRTTSTLRQNQRNVTESDSDSTDDDFEPPPPPPPRPATRGRGRQNNRGRGRGAGRGAATVGVALAETPGWSETDTEPDIVDFSGNSGIKAQIPDDATPLDYFSLFVDEEQLQIFVNQTNIYAAQCIAAKENAGPHSIFTKWKPVTMLEMRVFQALTINMGLLWKPEIRDYWSTDPLCKTPFWGSYMARDRYLAILAFFHLVNNEERDARNPDKLFKVRQLYDHLSDTFKTAYYPRRELSVDESMCPWQGRLNFRMFIPSKPTRYGVKIYCCCEAETGFVCRMQIYTGAGTNGPEKNHGENVVKRLVADFLHKGHVIYMDSFFSSVALYDYLRDNDTMAVGTVIAGRVGVPRCLHPKELKVKKGEFRFRRKGNLLCLRYHDRKNLLLLSTMHTASRGVVAPANNQEQQEAAAPPKPVAINDYNQHMNGVDNFDQNLGYYSFHRKTIKWWKRMAMHLIHLAKVQAYILYQQNEQRPKTQVEFTKQLIRELVSDAPLKKSVLRQLPVDVERLTARHFIVHVPASEKKTYPSRLCVVCSFRNPAPGSENRYLRKKESRFQCEQCDLGMCLEPCFKIFHTRKDYKAHVMQVLNLNFQQ</sequence>
<keyword evidence="4" id="KW-1185">Reference proteome</keyword>
<protein>
    <recommendedName>
        <fullName evidence="2">PiggyBac transposable element-derived protein domain-containing protein</fullName>
    </recommendedName>
</protein>
<feature type="compositionally biased region" description="Acidic residues" evidence="1">
    <location>
        <begin position="105"/>
        <end position="115"/>
    </location>
</feature>
<comment type="caution">
    <text evidence="3">The sequence shown here is derived from an EMBL/GenBank/DDBJ whole genome shotgun (WGS) entry which is preliminary data.</text>
</comment>
<reference evidence="3 4" key="1">
    <citation type="submission" date="2024-02" db="EMBL/GenBank/DDBJ databases">
        <title>Chromosome-scale genome assembly of the rough periwinkle Littorina saxatilis.</title>
        <authorList>
            <person name="De Jode A."/>
            <person name="Faria R."/>
            <person name="Formenti G."/>
            <person name="Sims Y."/>
            <person name="Smith T.P."/>
            <person name="Tracey A."/>
            <person name="Wood J.M.D."/>
            <person name="Zagrodzka Z.B."/>
            <person name="Johannesson K."/>
            <person name="Butlin R.K."/>
            <person name="Leder E.H."/>
        </authorList>
    </citation>
    <scope>NUCLEOTIDE SEQUENCE [LARGE SCALE GENOMIC DNA]</scope>
    <source>
        <strain evidence="3">Snail1</strain>
        <tissue evidence="3">Muscle</tissue>
    </source>
</reference>
<feature type="compositionally biased region" description="Basic residues" evidence="1">
    <location>
        <begin position="126"/>
        <end position="140"/>
    </location>
</feature>
<dbReference type="PANTHER" id="PTHR46599">
    <property type="entry name" value="PIGGYBAC TRANSPOSABLE ELEMENT-DERIVED PROTEIN 4"/>
    <property type="match status" value="1"/>
</dbReference>
<evidence type="ECO:0000313" key="3">
    <source>
        <dbReference type="EMBL" id="KAK7115112.1"/>
    </source>
</evidence>
<feature type="region of interest" description="Disordered" evidence="1">
    <location>
        <begin position="19"/>
        <end position="145"/>
    </location>
</feature>
<proteinExistence type="predicted"/>
<dbReference type="PANTHER" id="PTHR46599:SF3">
    <property type="entry name" value="PIGGYBAC TRANSPOSABLE ELEMENT-DERIVED PROTEIN 4"/>
    <property type="match status" value="1"/>
</dbReference>
<dbReference type="InterPro" id="IPR029526">
    <property type="entry name" value="PGBD"/>
</dbReference>
<evidence type="ECO:0000259" key="2">
    <source>
        <dbReference type="Pfam" id="PF13843"/>
    </source>
</evidence>
<organism evidence="3 4">
    <name type="scientific">Littorina saxatilis</name>
    <dbReference type="NCBI Taxonomy" id="31220"/>
    <lineage>
        <taxon>Eukaryota</taxon>
        <taxon>Metazoa</taxon>
        <taxon>Spiralia</taxon>
        <taxon>Lophotrochozoa</taxon>
        <taxon>Mollusca</taxon>
        <taxon>Gastropoda</taxon>
        <taxon>Caenogastropoda</taxon>
        <taxon>Littorinimorpha</taxon>
        <taxon>Littorinoidea</taxon>
        <taxon>Littorinidae</taxon>
        <taxon>Littorina</taxon>
    </lineage>
</organism>
<dbReference type="EMBL" id="JBAMIC010000001">
    <property type="protein sequence ID" value="KAK7115112.1"/>
    <property type="molecule type" value="Genomic_DNA"/>
</dbReference>
<feature type="domain" description="PiggyBac transposable element-derived protein" evidence="2">
    <location>
        <begin position="185"/>
        <end position="551"/>
    </location>
</feature>
<evidence type="ECO:0000313" key="4">
    <source>
        <dbReference type="Proteomes" id="UP001374579"/>
    </source>
</evidence>
<accession>A0AAN9GNE1</accession>
<gene>
    <name evidence="3" type="ORF">V1264_001046</name>
</gene>
<name>A0AAN9GNE1_9CAEN</name>
<evidence type="ECO:0000256" key="1">
    <source>
        <dbReference type="SAM" id="MobiDB-lite"/>
    </source>
</evidence>
<dbReference type="AlphaFoldDB" id="A0AAN9GNE1"/>
<dbReference type="Pfam" id="PF13843">
    <property type="entry name" value="DDE_Tnp_1_7"/>
    <property type="match status" value="1"/>
</dbReference>
<feature type="compositionally biased region" description="Acidic residues" evidence="1">
    <location>
        <begin position="19"/>
        <end position="28"/>
    </location>
</feature>